<evidence type="ECO:0000313" key="4">
    <source>
        <dbReference type="Proteomes" id="UP000196694"/>
    </source>
</evidence>
<organism evidence="1 3">
    <name type="scientific">Pyrodictium delaneyi</name>
    <dbReference type="NCBI Taxonomy" id="1273541"/>
    <lineage>
        <taxon>Archaea</taxon>
        <taxon>Thermoproteota</taxon>
        <taxon>Thermoprotei</taxon>
        <taxon>Desulfurococcales</taxon>
        <taxon>Pyrodictiaceae</taxon>
        <taxon>Pyrodictium</taxon>
    </lineage>
</organism>
<dbReference type="AlphaFoldDB" id="A0A0N7JD92"/>
<accession>A0A0N7JD92</accession>
<evidence type="ECO:0000313" key="1">
    <source>
        <dbReference type="EMBL" id="ALL01545.1"/>
    </source>
</evidence>
<dbReference type="RefSeq" id="WP_055409598.1">
    <property type="nucleotide sequence ID" value="NZ_CP013011.1"/>
</dbReference>
<dbReference type="KEGG" id="pdl:Pyrde_1502"/>
<dbReference type="GeneID" id="26099844"/>
<dbReference type="EMBL" id="CP013011">
    <property type="protein sequence ID" value="ALL01545.1"/>
    <property type="molecule type" value="Genomic_DNA"/>
</dbReference>
<dbReference type="EMBL" id="NCQP01000003">
    <property type="protein sequence ID" value="OWJ54554.1"/>
    <property type="molecule type" value="Genomic_DNA"/>
</dbReference>
<reference evidence="2 4" key="2">
    <citation type="submission" date="2017-05" db="EMBL/GenBank/DDBJ databases">
        <title>The draft genome of the hyperthermophilic archaeon 'Pyrodictium delaneyi strain Hulk', an iron and nitrate reducer, reveals the capacity for sulfate reduction.</title>
        <authorList>
            <person name="Demey L.M."/>
            <person name="Miller C."/>
            <person name="Manzella M."/>
            <person name="Reguera G."/>
            <person name="Kashefi K."/>
        </authorList>
    </citation>
    <scope>NUCLEOTIDE SEQUENCE [LARGE SCALE GENOMIC DNA]</scope>
    <source>
        <strain evidence="2 4">Hulk</strain>
    </source>
</reference>
<sequence>MSAALSGMEKDVARLLACYDVRTEVEQIAGRLGVTENYVRVILRKLREKRHELWPQHIRDVRPLGLLTAVVYTRTPVGEATRISDLERLGIPLYRYLHSYRATLDNMHIYSYLLPEGYVYELIPEIERKLNGEIELGVTIPLQFDCNKPRRLPRPGSLHEEISKALRVLEEVPQAKINLLDLMIYAGLDLNPLAGVRELQDPSPIYSERLEIEGLSHRLNYRRLAQRYRQLSAAKLVGRVLLLAAAIGSDRPIPLFIRVRRDCFPILYAFALATWSTPSIFLGEETVATVLVLPDEATEYARQLLGECILYVGVVTRGFGTTIPVEMYDPFEGQWVLNPQPLPNLLRRLGFLASS</sequence>
<evidence type="ECO:0000313" key="2">
    <source>
        <dbReference type="EMBL" id="OWJ54554.1"/>
    </source>
</evidence>
<dbReference type="Proteomes" id="UP000058613">
    <property type="component" value="Chromosome"/>
</dbReference>
<proteinExistence type="predicted"/>
<name>A0A0N7JD92_9CREN</name>
<gene>
    <name evidence="2" type="ORF">Pdsh_05855</name>
    <name evidence="1" type="ORF">Pyrde_1502</name>
</gene>
<evidence type="ECO:0000313" key="3">
    <source>
        <dbReference type="Proteomes" id="UP000058613"/>
    </source>
</evidence>
<evidence type="ECO:0008006" key="5">
    <source>
        <dbReference type="Google" id="ProtNLM"/>
    </source>
</evidence>
<keyword evidence="4" id="KW-1185">Reference proteome</keyword>
<protein>
    <recommendedName>
        <fullName evidence="5">Lrp/AsnC family transcriptional regulator</fullName>
    </recommendedName>
</protein>
<reference evidence="1 3" key="1">
    <citation type="submission" date="2015-10" db="EMBL/GenBank/DDBJ databases">
        <title>Complete genome sequence of hyperthermophilic archaeon Pyrodictium delaneyi Su06.</title>
        <authorList>
            <person name="Jung J.-H."/>
            <person name="Lin J."/>
            <person name="Holden J.F."/>
            <person name="Park C.-S."/>
        </authorList>
    </citation>
    <scope>NUCLEOTIDE SEQUENCE [LARGE SCALE GENOMIC DNA]</scope>
    <source>
        <strain evidence="1 3">Su06</strain>
    </source>
</reference>
<dbReference type="Proteomes" id="UP000196694">
    <property type="component" value="Unassembled WGS sequence"/>
</dbReference>